<evidence type="ECO:0000256" key="2">
    <source>
        <dbReference type="ARBA" id="ARBA00000565"/>
    </source>
</evidence>
<evidence type="ECO:0000256" key="8">
    <source>
        <dbReference type="ARBA" id="ARBA00022840"/>
    </source>
</evidence>
<evidence type="ECO:0000256" key="5">
    <source>
        <dbReference type="ARBA" id="ARBA00022679"/>
    </source>
</evidence>
<proteinExistence type="predicted"/>
<dbReference type="InterPro" id="IPR004399">
    <property type="entry name" value="HMP/HMP-P_kinase_dom"/>
</dbReference>
<dbReference type="InterPro" id="IPR013749">
    <property type="entry name" value="PM/HMP-P_kinase-1"/>
</dbReference>
<dbReference type="GO" id="GO:0005829">
    <property type="term" value="C:cytosol"/>
    <property type="evidence" value="ECO:0007669"/>
    <property type="project" value="TreeGrafter"/>
</dbReference>
<dbReference type="Gene3D" id="3.40.1190.20">
    <property type="match status" value="1"/>
</dbReference>
<evidence type="ECO:0000313" key="11">
    <source>
        <dbReference type="EMBL" id="GFP21227.1"/>
    </source>
</evidence>
<feature type="domain" description="Pyridoxamine kinase/Phosphomethylpyrimidine kinase" evidence="10">
    <location>
        <begin position="19"/>
        <end position="257"/>
    </location>
</feature>
<keyword evidence="9" id="KW-0784">Thiamine biosynthesis</keyword>
<evidence type="ECO:0000256" key="1">
    <source>
        <dbReference type="ARBA" id="ARBA00000151"/>
    </source>
</evidence>
<dbReference type="SUPFAM" id="SSF53613">
    <property type="entry name" value="Ribokinase-like"/>
    <property type="match status" value="1"/>
</dbReference>
<keyword evidence="6" id="KW-0547">Nucleotide-binding</keyword>
<dbReference type="PANTHER" id="PTHR20858">
    <property type="entry name" value="PHOSPHOMETHYLPYRIMIDINE KINASE"/>
    <property type="match status" value="1"/>
</dbReference>
<dbReference type="FunFam" id="3.40.1190.20:FF:000003">
    <property type="entry name" value="Phosphomethylpyrimidine kinase ThiD"/>
    <property type="match status" value="1"/>
</dbReference>
<evidence type="ECO:0000256" key="4">
    <source>
        <dbReference type="ARBA" id="ARBA00004769"/>
    </source>
</evidence>
<evidence type="ECO:0000256" key="7">
    <source>
        <dbReference type="ARBA" id="ARBA00022777"/>
    </source>
</evidence>
<name>A0A6V8NMC2_9ACTN</name>
<dbReference type="UniPathway" id="UPA00060">
    <property type="reaction ID" value="UER00138"/>
</dbReference>
<comment type="pathway">
    <text evidence="4">Cofactor biosynthesis; thiamine diphosphate biosynthesis; 4-amino-2-methyl-5-diphosphomethylpyrimidine from 5-amino-1-(5-phospho-D-ribosyl)imidazole: step 3/3.</text>
</comment>
<sequence length="278" mass="29735">MNSGSKDPVRCVLSIAGSDPSGGAGVEADLKIFCLLGVYGTCVITSVTAQNTLGVQRIYHLPADLVGDQIESVVSDIKVHAIKTGMLGTMDILDVVCHKIRRHNLVNLVVDPVLKAKDGSILLEEDAVQLLKSELLPLASVVTPNLQEAEALSGLKIHDVEDMKKAARLIYELGCKWVLLKGGHLKKDAVDVLFDGAQFYEYRAQRRNDLSVHGTGCILSAAIAAEMAKGTDIPEGVAKAKDFVSSTIAHAVKLGRGLALARLFVPFPADKSSRKDVD</sequence>
<evidence type="ECO:0000256" key="3">
    <source>
        <dbReference type="ARBA" id="ARBA00003848"/>
    </source>
</evidence>
<evidence type="ECO:0000256" key="9">
    <source>
        <dbReference type="ARBA" id="ARBA00022977"/>
    </source>
</evidence>
<dbReference type="GO" id="GO:0009229">
    <property type="term" value="P:thiamine diphosphate biosynthetic process"/>
    <property type="evidence" value="ECO:0007669"/>
    <property type="project" value="UniProtKB-UniPathway"/>
</dbReference>
<dbReference type="PANTHER" id="PTHR20858:SF17">
    <property type="entry name" value="HYDROXYMETHYLPYRIMIDINE_PHOSPHOMETHYLPYRIMIDINE KINASE THI20-RELATED"/>
    <property type="match status" value="1"/>
</dbReference>
<dbReference type="EMBL" id="BLRV01000027">
    <property type="protein sequence ID" value="GFP21227.1"/>
    <property type="molecule type" value="Genomic_DNA"/>
</dbReference>
<dbReference type="GO" id="GO:0009228">
    <property type="term" value="P:thiamine biosynthetic process"/>
    <property type="evidence" value="ECO:0007669"/>
    <property type="project" value="UniProtKB-KW"/>
</dbReference>
<dbReference type="GO" id="GO:0005524">
    <property type="term" value="F:ATP binding"/>
    <property type="evidence" value="ECO:0007669"/>
    <property type="project" value="UniProtKB-KW"/>
</dbReference>
<reference evidence="11 12" key="1">
    <citation type="journal article" date="2020" name="Front. Microbiol.">
        <title>Single-cell genomics of novel Actinobacteria with the Wood-Ljungdahl pathway discovered in a serpentinizing system.</title>
        <authorList>
            <person name="Merino N."/>
            <person name="Kawai M."/>
            <person name="Boyd E.S."/>
            <person name="Colman D.R."/>
            <person name="McGlynn S.E."/>
            <person name="Nealson K.H."/>
            <person name="Kurokawa K."/>
            <person name="Hongoh Y."/>
        </authorList>
    </citation>
    <scope>NUCLEOTIDE SEQUENCE [LARGE SCALE GENOMIC DNA]</scope>
    <source>
        <strain evidence="11 12">S06</strain>
    </source>
</reference>
<dbReference type="GO" id="GO:0008972">
    <property type="term" value="F:phosphomethylpyrimidine kinase activity"/>
    <property type="evidence" value="ECO:0007669"/>
    <property type="project" value="UniProtKB-EC"/>
</dbReference>
<dbReference type="GO" id="GO:0008902">
    <property type="term" value="F:hydroxymethylpyrimidine kinase activity"/>
    <property type="evidence" value="ECO:0007669"/>
    <property type="project" value="UniProtKB-EC"/>
</dbReference>
<dbReference type="Proteomes" id="UP000580051">
    <property type="component" value="Unassembled WGS sequence"/>
</dbReference>
<keyword evidence="5" id="KW-0808">Transferase</keyword>
<comment type="catalytic activity">
    <reaction evidence="1">
        <text>4-amino-5-hydroxymethyl-2-methylpyrimidine + ATP = 4-amino-2-methyl-5-(phosphooxymethyl)pyrimidine + ADP + H(+)</text>
        <dbReference type="Rhea" id="RHEA:23096"/>
        <dbReference type="ChEBI" id="CHEBI:15378"/>
        <dbReference type="ChEBI" id="CHEBI:16892"/>
        <dbReference type="ChEBI" id="CHEBI:30616"/>
        <dbReference type="ChEBI" id="CHEBI:58354"/>
        <dbReference type="ChEBI" id="CHEBI:456216"/>
        <dbReference type="EC" id="2.7.1.49"/>
    </reaction>
</comment>
<dbReference type="AlphaFoldDB" id="A0A6V8NMC2"/>
<accession>A0A6V8NMC2</accession>
<gene>
    <name evidence="11" type="ORF">HKBW3S06_00453</name>
</gene>
<dbReference type="Pfam" id="PF08543">
    <property type="entry name" value="Phos_pyr_kin"/>
    <property type="match status" value="1"/>
</dbReference>
<keyword evidence="8" id="KW-0067">ATP-binding</keyword>
<dbReference type="CDD" id="cd01169">
    <property type="entry name" value="HMPP_kinase"/>
    <property type="match status" value="1"/>
</dbReference>
<comment type="caution">
    <text evidence="11">The sequence shown here is derived from an EMBL/GenBank/DDBJ whole genome shotgun (WGS) entry which is preliminary data.</text>
</comment>
<dbReference type="InterPro" id="IPR029056">
    <property type="entry name" value="Ribokinase-like"/>
</dbReference>
<comment type="catalytic activity">
    <reaction evidence="2">
        <text>4-amino-2-methyl-5-(phosphooxymethyl)pyrimidine + ATP = 4-amino-2-methyl-5-(diphosphooxymethyl)pyrimidine + ADP</text>
        <dbReference type="Rhea" id="RHEA:19893"/>
        <dbReference type="ChEBI" id="CHEBI:30616"/>
        <dbReference type="ChEBI" id="CHEBI:57841"/>
        <dbReference type="ChEBI" id="CHEBI:58354"/>
        <dbReference type="ChEBI" id="CHEBI:456216"/>
        <dbReference type="EC" id="2.7.4.7"/>
    </reaction>
</comment>
<organism evidence="11 12">
    <name type="scientific">Candidatus Hakubella thermalkaliphila</name>
    <dbReference type="NCBI Taxonomy" id="2754717"/>
    <lineage>
        <taxon>Bacteria</taxon>
        <taxon>Bacillati</taxon>
        <taxon>Actinomycetota</taxon>
        <taxon>Actinomycetota incertae sedis</taxon>
        <taxon>Candidatus Hakubellales</taxon>
        <taxon>Candidatus Hakubellaceae</taxon>
        <taxon>Candidatus Hakubella</taxon>
    </lineage>
</organism>
<evidence type="ECO:0000256" key="6">
    <source>
        <dbReference type="ARBA" id="ARBA00022741"/>
    </source>
</evidence>
<comment type="function">
    <text evidence="3">Catalyzes the phosphorylation of hydroxymethylpyrimidine phosphate (HMP-P) to HMP-PP, and of HMP to HMP-P.</text>
</comment>
<protein>
    <submittedName>
        <fullName evidence="11">Hydroxymethylpyrimidine/phosphomethylpyrimidine kinase</fullName>
    </submittedName>
</protein>
<dbReference type="RefSeq" id="WP_176226361.1">
    <property type="nucleotide sequence ID" value="NZ_BLRV01000027.1"/>
</dbReference>
<keyword evidence="7 11" id="KW-0418">Kinase</keyword>
<evidence type="ECO:0000313" key="12">
    <source>
        <dbReference type="Proteomes" id="UP000580051"/>
    </source>
</evidence>
<dbReference type="NCBIfam" id="TIGR00097">
    <property type="entry name" value="HMP-P_kinase"/>
    <property type="match status" value="1"/>
</dbReference>
<evidence type="ECO:0000259" key="10">
    <source>
        <dbReference type="Pfam" id="PF08543"/>
    </source>
</evidence>